<gene>
    <name evidence="2" type="ORF">SASC598J21_008940</name>
</gene>
<dbReference type="Pfam" id="PF19703">
    <property type="entry name" value="DUF6201"/>
    <property type="match status" value="1"/>
</dbReference>
<evidence type="ECO:0000313" key="2">
    <source>
        <dbReference type="EMBL" id="KEQ01316.1"/>
    </source>
</evidence>
<name>A0A074V7Z8_9NEIS</name>
<organism evidence="2 3">
    <name type="scientific">Snodgrassella alvi SCGC AB-598-J21</name>
    <dbReference type="NCBI Taxonomy" id="1385367"/>
    <lineage>
        <taxon>Bacteria</taxon>
        <taxon>Pseudomonadati</taxon>
        <taxon>Pseudomonadota</taxon>
        <taxon>Betaproteobacteria</taxon>
        <taxon>Neisseriales</taxon>
        <taxon>Neisseriaceae</taxon>
        <taxon>Snodgrassella</taxon>
    </lineage>
</organism>
<accession>A0A074V7Z8</accession>
<proteinExistence type="predicted"/>
<protein>
    <submittedName>
        <fullName evidence="2">Uncharacterized protein</fullName>
    </submittedName>
</protein>
<sequence length="147" mass="17886">MKHNIHIFFKNILRKNAVFIKIILVLIMVMWWWFFSSSSFYGDFNLCDTINGEDREYYINMYQHLPTTPLAVYKLIQGKRYFYVLYNKQGKKIWHSPHYAYLYDNVNPLFIPTKDSKLLRYSEEDWSDADIKNKIKEVYGDIEHNQH</sequence>
<keyword evidence="1" id="KW-0812">Transmembrane</keyword>
<dbReference type="AlphaFoldDB" id="A0A074V7Z8"/>
<dbReference type="EMBL" id="AVQL01000426">
    <property type="protein sequence ID" value="KEQ01316.1"/>
    <property type="molecule type" value="Genomic_DNA"/>
</dbReference>
<dbReference type="InterPro" id="IPR045681">
    <property type="entry name" value="DUF6201"/>
</dbReference>
<evidence type="ECO:0000313" key="3">
    <source>
        <dbReference type="Proteomes" id="UP000027644"/>
    </source>
</evidence>
<reference evidence="2 3" key="1">
    <citation type="journal article" date="2014" name="PLoS Genet.">
        <title>Hidden diversity in honey bee gut symbionts detected by single-cell genomics.</title>
        <authorList>
            <person name="Engel P."/>
            <person name="Stepanauskas R."/>
            <person name="Moran N."/>
        </authorList>
    </citation>
    <scope>NUCLEOTIDE SEQUENCE [LARGE SCALE GENOMIC DNA]</scope>
    <source>
        <strain evidence="2 3">SCGC AB-598-J21</strain>
    </source>
</reference>
<comment type="caution">
    <text evidence="2">The sequence shown here is derived from an EMBL/GenBank/DDBJ whole genome shotgun (WGS) entry which is preliminary data.</text>
</comment>
<evidence type="ECO:0000256" key="1">
    <source>
        <dbReference type="SAM" id="Phobius"/>
    </source>
</evidence>
<dbReference type="Proteomes" id="UP000027644">
    <property type="component" value="Unassembled WGS sequence"/>
</dbReference>
<feature type="transmembrane region" description="Helical" evidence="1">
    <location>
        <begin position="12"/>
        <end position="34"/>
    </location>
</feature>
<keyword evidence="1" id="KW-0472">Membrane</keyword>
<keyword evidence="1" id="KW-1133">Transmembrane helix</keyword>